<accession>A0ABW2TIV3</accession>
<feature type="region of interest" description="Disordered" evidence="4">
    <location>
        <begin position="52"/>
        <end position="72"/>
    </location>
</feature>
<dbReference type="SUPFAM" id="SSF46894">
    <property type="entry name" value="C-terminal effector domain of the bipartite response regulators"/>
    <property type="match status" value="1"/>
</dbReference>
<proteinExistence type="predicted"/>
<protein>
    <submittedName>
        <fullName evidence="6">LuxR C-terminal-related transcriptional regulator</fullName>
    </submittedName>
</protein>
<dbReference type="PROSITE" id="PS50043">
    <property type="entry name" value="HTH_LUXR_2"/>
    <property type="match status" value="1"/>
</dbReference>
<evidence type="ECO:0000259" key="5">
    <source>
        <dbReference type="PROSITE" id="PS50043"/>
    </source>
</evidence>
<evidence type="ECO:0000313" key="6">
    <source>
        <dbReference type="EMBL" id="MFC7612793.1"/>
    </source>
</evidence>
<dbReference type="Proteomes" id="UP001596512">
    <property type="component" value="Unassembled WGS sequence"/>
</dbReference>
<evidence type="ECO:0000256" key="4">
    <source>
        <dbReference type="SAM" id="MobiDB-lite"/>
    </source>
</evidence>
<keyword evidence="2" id="KW-0238">DNA-binding</keyword>
<gene>
    <name evidence="6" type="ORF">ACFQV2_03185</name>
</gene>
<keyword evidence="3" id="KW-0804">Transcription</keyword>
<dbReference type="InterPro" id="IPR000792">
    <property type="entry name" value="Tscrpt_reg_LuxR_C"/>
</dbReference>
<dbReference type="InterPro" id="IPR016032">
    <property type="entry name" value="Sig_transdc_resp-reg_C-effctor"/>
</dbReference>
<reference evidence="7" key="1">
    <citation type="journal article" date="2019" name="Int. J. Syst. Evol. Microbiol.">
        <title>The Global Catalogue of Microorganisms (GCM) 10K type strain sequencing project: providing services to taxonomists for standard genome sequencing and annotation.</title>
        <authorList>
            <consortium name="The Broad Institute Genomics Platform"/>
            <consortium name="The Broad Institute Genome Sequencing Center for Infectious Disease"/>
            <person name="Wu L."/>
            <person name="Ma J."/>
        </authorList>
    </citation>
    <scope>NUCLEOTIDE SEQUENCE [LARGE SCALE GENOMIC DNA]</scope>
    <source>
        <strain evidence="7">JCM 17695</strain>
    </source>
</reference>
<dbReference type="PANTHER" id="PTHR44688">
    <property type="entry name" value="DNA-BINDING TRANSCRIPTIONAL ACTIVATOR DEVR_DOSR"/>
    <property type="match status" value="1"/>
</dbReference>
<name>A0ABW2TIV3_9PSEU</name>
<evidence type="ECO:0000256" key="3">
    <source>
        <dbReference type="ARBA" id="ARBA00023163"/>
    </source>
</evidence>
<dbReference type="Pfam" id="PF00196">
    <property type="entry name" value="GerE"/>
    <property type="match status" value="1"/>
</dbReference>
<feature type="domain" description="HTH luxR-type" evidence="5">
    <location>
        <begin position="66"/>
        <end position="129"/>
    </location>
</feature>
<dbReference type="PRINTS" id="PR00038">
    <property type="entry name" value="HTHLUXR"/>
</dbReference>
<dbReference type="EMBL" id="JBHTEY010000004">
    <property type="protein sequence ID" value="MFC7612793.1"/>
    <property type="molecule type" value="Genomic_DNA"/>
</dbReference>
<dbReference type="SMART" id="SM00421">
    <property type="entry name" value="HTH_LUXR"/>
    <property type="match status" value="1"/>
</dbReference>
<dbReference type="PROSITE" id="PS00622">
    <property type="entry name" value="HTH_LUXR_1"/>
    <property type="match status" value="1"/>
</dbReference>
<organism evidence="6 7">
    <name type="scientific">Actinokineospora soli</name>
    <dbReference type="NCBI Taxonomy" id="1048753"/>
    <lineage>
        <taxon>Bacteria</taxon>
        <taxon>Bacillati</taxon>
        <taxon>Actinomycetota</taxon>
        <taxon>Actinomycetes</taxon>
        <taxon>Pseudonocardiales</taxon>
        <taxon>Pseudonocardiaceae</taxon>
        <taxon>Actinokineospora</taxon>
    </lineage>
</organism>
<evidence type="ECO:0000256" key="2">
    <source>
        <dbReference type="ARBA" id="ARBA00023125"/>
    </source>
</evidence>
<sequence length="129" mass="14016">MPAPYAAANVLEREALCLLPTDPDAATDLLSAQVDTFDRLGATRDAARCRHHLRGVGGAKPSRRGRRGYGNELSPRELEVARLLAGGHTNREIAEVLFLSPRTVEQHAARVLRKLGVGSRNQLQAEDLA</sequence>
<keyword evidence="7" id="KW-1185">Reference proteome</keyword>
<dbReference type="PANTHER" id="PTHR44688:SF16">
    <property type="entry name" value="DNA-BINDING TRANSCRIPTIONAL ACTIVATOR DEVR_DOSR"/>
    <property type="match status" value="1"/>
</dbReference>
<dbReference type="InterPro" id="IPR036388">
    <property type="entry name" value="WH-like_DNA-bd_sf"/>
</dbReference>
<dbReference type="CDD" id="cd06170">
    <property type="entry name" value="LuxR_C_like"/>
    <property type="match status" value="1"/>
</dbReference>
<keyword evidence="1" id="KW-0805">Transcription regulation</keyword>
<dbReference type="Gene3D" id="1.10.10.10">
    <property type="entry name" value="Winged helix-like DNA-binding domain superfamily/Winged helix DNA-binding domain"/>
    <property type="match status" value="1"/>
</dbReference>
<evidence type="ECO:0000256" key="1">
    <source>
        <dbReference type="ARBA" id="ARBA00023015"/>
    </source>
</evidence>
<comment type="caution">
    <text evidence="6">The sequence shown here is derived from an EMBL/GenBank/DDBJ whole genome shotgun (WGS) entry which is preliminary data.</text>
</comment>
<evidence type="ECO:0000313" key="7">
    <source>
        <dbReference type="Proteomes" id="UP001596512"/>
    </source>
</evidence>